<comment type="similarity">
    <text evidence="1 2">Belongs to the peptidase C14A family.</text>
</comment>
<gene>
    <name evidence="6" type="primary">109591451</name>
</gene>
<feature type="region of interest" description="Disordered" evidence="3">
    <location>
        <begin position="330"/>
        <end position="372"/>
    </location>
</feature>
<dbReference type="PANTHER" id="PTHR22576">
    <property type="entry name" value="MUCOSA ASSOCIATED LYMPHOID TISSUE LYMPHOMA TRANSLOCATION PROTEIN 1/PARACASPASE"/>
    <property type="match status" value="1"/>
</dbReference>
<dbReference type="PRINTS" id="PR00376">
    <property type="entry name" value="IL1BCENZYME"/>
</dbReference>
<dbReference type="InterPro" id="IPR001309">
    <property type="entry name" value="Pept_C14_p20"/>
</dbReference>
<evidence type="ECO:0000256" key="2">
    <source>
        <dbReference type="RuleBase" id="RU003971"/>
    </source>
</evidence>
<proteinExistence type="inferred from homology"/>
<reference evidence="6" key="2">
    <citation type="submission" date="2017-05" db="UniProtKB">
        <authorList>
            <consortium name="EnsemblMetazoa"/>
        </authorList>
    </citation>
    <scope>IDENTIFICATION</scope>
</reference>
<keyword evidence="7" id="KW-1185">Reference proteome</keyword>
<evidence type="ECO:0000313" key="7">
    <source>
        <dbReference type="Proteomes" id="UP000007879"/>
    </source>
</evidence>
<feature type="domain" description="Caspase family p10" evidence="4">
    <location>
        <begin position="146"/>
        <end position="225"/>
    </location>
</feature>
<evidence type="ECO:0000256" key="3">
    <source>
        <dbReference type="SAM" id="MobiDB-lite"/>
    </source>
</evidence>
<evidence type="ECO:0000259" key="4">
    <source>
        <dbReference type="PROSITE" id="PS50207"/>
    </source>
</evidence>
<dbReference type="SUPFAM" id="SSF52129">
    <property type="entry name" value="Caspase-like"/>
    <property type="match status" value="1"/>
</dbReference>
<name>A0A1X7VP55_AMPQE</name>
<dbReference type="InterPro" id="IPR052039">
    <property type="entry name" value="Caspase-related_regulators"/>
</dbReference>
<evidence type="ECO:0008006" key="8">
    <source>
        <dbReference type="Google" id="ProtNLM"/>
    </source>
</evidence>
<dbReference type="InterPro" id="IPR002138">
    <property type="entry name" value="Pept_C14_p10"/>
</dbReference>
<evidence type="ECO:0000259" key="5">
    <source>
        <dbReference type="PROSITE" id="PS50208"/>
    </source>
</evidence>
<dbReference type="Proteomes" id="UP000007879">
    <property type="component" value="Unassembled WGS sequence"/>
</dbReference>
<dbReference type="Gene3D" id="3.40.50.1460">
    <property type="match status" value="1"/>
</dbReference>
<organism evidence="6">
    <name type="scientific">Amphimedon queenslandica</name>
    <name type="common">Sponge</name>
    <dbReference type="NCBI Taxonomy" id="400682"/>
    <lineage>
        <taxon>Eukaryota</taxon>
        <taxon>Metazoa</taxon>
        <taxon>Porifera</taxon>
        <taxon>Demospongiae</taxon>
        <taxon>Heteroscleromorpha</taxon>
        <taxon>Haplosclerida</taxon>
        <taxon>Niphatidae</taxon>
        <taxon>Amphimedon</taxon>
    </lineage>
</organism>
<dbReference type="EnsemblMetazoa" id="Aqu2.1.41173_001">
    <property type="protein sequence ID" value="Aqu2.1.41173_001"/>
    <property type="gene ID" value="Aqu2.1.41173"/>
</dbReference>
<reference evidence="7" key="1">
    <citation type="journal article" date="2010" name="Nature">
        <title>The Amphimedon queenslandica genome and the evolution of animal complexity.</title>
        <authorList>
            <person name="Srivastava M."/>
            <person name="Simakov O."/>
            <person name="Chapman J."/>
            <person name="Fahey B."/>
            <person name="Gauthier M.E."/>
            <person name="Mitros T."/>
            <person name="Richards G.S."/>
            <person name="Conaco C."/>
            <person name="Dacre M."/>
            <person name="Hellsten U."/>
            <person name="Larroux C."/>
            <person name="Putnam N.H."/>
            <person name="Stanke M."/>
            <person name="Adamska M."/>
            <person name="Darling A."/>
            <person name="Degnan S.M."/>
            <person name="Oakley T.H."/>
            <person name="Plachetzki D.C."/>
            <person name="Zhai Y."/>
            <person name="Adamski M."/>
            <person name="Calcino A."/>
            <person name="Cummins S.F."/>
            <person name="Goodstein D.M."/>
            <person name="Harris C."/>
            <person name="Jackson D.J."/>
            <person name="Leys S.P."/>
            <person name="Shu S."/>
            <person name="Woodcroft B.J."/>
            <person name="Vervoort M."/>
            <person name="Kosik K.S."/>
            <person name="Manning G."/>
            <person name="Degnan B.M."/>
            <person name="Rokhsar D.S."/>
        </authorList>
    </citation>
    <scope>NUCLEOTIDE SEQUENCE [LARGE SCALE GENOMIC DNA]</scope>
</reference>
<feature type="compositionally biased region" description="Low complexity" evidence="3">
    <location>
        <begin position="294"/>
        <end position="306"/>
    </location>
</feature>
<evidence type="ECO:0000256" key="1">
    <source>
        <dbReference type="ARBA" id="ARBA00010134"/>
    </source>
</evidence>
<feature type="region of interest" description="Disordered" evidence="3">
    <location>
        <begin position="289"/>
        <end position="314"/>
    </location>
</feature>
<dbReference type="InterPro" id="IPR029030">
    <property type="entry name" value="Caspase-like_dom_sf"/>
</dbReference>
<dbReference type="GO" id="GO:0006508">
    <property type="term" value="P:proteolysis"/>
    <property type="evidence" value="ECO:0007669"/>
    <property type="project" value="InterPro"/>
</dbReference>
<dbReference type="Pfam" id="PF00656">
    <property type="entry name" value="Peptidase_C14"/>
    <property type="match status" value="1"/>
</dbReference>
<accession>A0A1X7VP55</accession>
<dbReference type="PANTHER" id="PTHR22576:SF41">
    <property type="entry name" value="CASPASE 14, APOPTOSIS-RELATED CYSTEINE PEPTIDASE"/>
    <property type="match status" value="1"/>
</dbReference>
<dbReference type="EnsemblMetazoa" id="XM_020007184.1">
    <property type="protein sequence ID" value="XP_019862743.1"/>
    <property type="gene ID" value="LOC109591451"/>
</dbReference>
<dbReference type="GO" id="GO:0004197">
    <property type="term" value="F:cysteine-type endopeptidase activity"/>
    <property type="evidence" value="ECO:0007669"/>
    <property type="project" value="InterPro"/>
</dbReference>
<dbReference type="STRING" id="400682.A0A1X7VP55"/>
<dbReference type="OrthoDB" id="6044770at2759"/>
<dbReference type="PROSITE" id="PS50208">
    <property type="entry name" value="CASPASE_P20"/>
    <property type="match status" value="1"/>
</dbReference>
<feature type="domain" description="Caspase family p20" evidence="5">
    <location>
        <begin position="15"/>
        <end position="137"/>
    </location>
</feature>
<evidence type="ECO:0000313" key="6">
    <source>
        <dbReference type="EnsemblMetazoa" id="Aqu2.1.41173_001"/>
    </source>
</evidence>
<feature type="compositionally biased region" description="Basic and acidic residues" evidence="3">
    <location>
        <begin position="348"/>
        <end position="365"/>
    </location>
</feature>
<feature type="region of interest" description="Disordered" evidence="3">
    <location>
        <begin position="231"/>
        <end position="267"/>
    </location>
</feature>
<protein>
    <recommendedName>
        <fullName evidence="8">Caspase family p20 domain-containing protein</fullName>
    </recommendedName>
</protein>
<dbReference type="SMART" id="SM00115">
    <property type="entry name" value="CASc"/>
    <property type="match status" value="1"/>
</dbReference>
<dbReference type="AlphaFoldDB" id="A0A1X7VP55"/>
<dbReference type="InParanoid" id="A0A1X7VP55"/>
<dbReference type="PROSITE" id="PS50207">
    <property type="entry name" value="CASPASE_P10"/>
    <property type="match status" value="1"/>
</dbReference>
<dbReference type="InterPro" id="IPR015917">
    <property type="entry name" value="Pept_C14A"/>
</dbReference>
<feature type="compositionally biased region" description="Polar residues" evidence="3">
    <location>
        <begin position="258"/>
        <end position="267"/>
    </location>
</feature>
<dbReference type="InterPro" id="IPR011600">
    <property type="entry name" value="Pept_C14_caspase"/>
</dbReference>
<sequence length="423" mass="47640">MGNKQSRSRSSYEEGNGYVLIFNNVNFTTKELETRTGSDRNAEEIKHTFEQRCCRVKTLRNRTTIEMTTALENVKRYEEKNFLFVFFLTHGDSSGVYGTDGVLLRFQDIQKQLTAGNFPAFSRKPKILVFPTCRKGEREDSGTRAVEDDFLLAFGTQPNSSAYRFEEEGSYYITQLLSVIETRGDREDLLSMLTEVKRVMRDQQDVVPQNPDYHSSLTDKVFLRQKKSSAQLITGKNNRHRERAENAGIEEEEESQETVCTPATSSALSSYDVVSGKTLDAAKIYKSKTKTGDSTKNSSPKSSISSSDDDTEVCEGIFPDDNIDATVPFYPPDQDSQPIEQELPAEAATEKSKQEWLDVSGDHDITPQGTPEDEITATLTKSIGNTRILKSKVTEEGYIEIVKEIKELTVGEIENDWIVLELS</sequence>
<dbReference type="KEGG" id="aqu:109591451"/>
<dbReference type="eggNOG" id="KOG3573">
    <property type="taxonomic scope" value="Eukaryota"/>
</dbReference>